<sequence>MTAGGSVEELQGQLDWLNQQPHRHKVVIAGNHDMALDKQKAAELGETRFRGRSLRWGSVIYLEHSATTLKFPGGISLKVYGQPETRRNGSWAFQYDRDTDVFTNRIAEDVDILVTHSPPRFHLDEAGQGDGFLLRELWRVKPLLHVFGHMHNGYGQERLSHDLFERHYADICEGKAGLWALLRMLILLLQMLVTITDHELEQTVLVNAAAVGGPRDADRRPAQVVHLTQRDTNYHRPRGHRLHPTWTTIIRVHGFATMLCGLRKICFVIGVMVILIVWSSWTSVESVAGWRPDLTKVDLKNPVRALSETPETSPSREHEQSGREEEVFASGIESDVAKAKKEKERKEAGGLRSEAGEEKAKNTSEAKKPNDADQKSDGKGRPQMPHTPGYPEPDPNDEFNEIKFKFQNDLETFAMPEFDARLLRRYKPHNYHGPGHETFATVYATRNATLYDPYFVAAQQMAYRLLWDPNSKSIEHPLTVFVAPFVEQNKRDLLQAAGAIVRELDLLEWHPEAQTYARWRDLFMKLNMWEQTDFSRIAFLDLDAFPVANIDKIFDIAPSKKCDKSKLSDDDKSKVKDICKYTFTGTQVPGYGINVGVMVFSPNKAMHMRLLRLMRDEDKYDSKMAEQAFLSYAYSPEGPFSPSFISREWNGYFPQAGDEGAFKIVHEKLWSNIAQIPWARDYFNGTWANLLEFYASESFVELRKADGLREY</sequence>
<dbReference type="CDD" id="cd07379">
    <property type="entry name" value="MPP_239FB"/>
    <property type="match status" value="1"/>
</dbReference>
<evidence type="ECO:0008006" key="4">
    <source>
        <dbReference type="Google" id="ProtNLM"/>
    </source>
</evidence>
<dbReference type="InterPro" id="IPR029052">
    <property type="entry name" value="Metallo-depent_PP-like"/>
</dbReference>
<dbReference type="EMBL" id="LT853694">
    <property type="protein sequence ID" value="SMQ49087.1"/>
    <property type="molecule type" value="Genomic_DNA"/>
</dbReference>
<organism evidence="2 3">
    <name type="scientific">Zymoseptoria tritici (strain ST99CH_3D7)</name>
    <dbReference type="NCBI Taxonomy" id="1276538"/>
    <lineage>
        <taxon>Eukaryota</taxon>
        <taxon>Fungi</taxon>
        <taxon>Dikarya</taxon>
        <taxon>Ascomycota</taxon>
        <taxon>Pezizomycotina</taxon>
        <taxon>Dothideomycetes</taxon>
        <taxon>Dothideomycetidae</taxon>
        <taxon>Mycosphaerellales</taxon>
        <taxon>Mycosphaerellaceae</taxon>
        <taxon>Zymoseptoria</taxon>
    </lineage>
</organism>
<feature type="compositionally biased region" description="Basic and acidic residues" evidence="1">
    <location>
        <begin position="335"/>
        <end position="380"/>
    </location>
</feature>
<dbReference type="PANTHER" id="PTHR12905:SF18">
    <property type="entry name" value="ESTER HYDROLASE, PUTATIVE (AFU_ORTHOLOGUE AFUA_4G03130)-RELATED"/>
    <property type="match status" value="1"/>
</dbReference>
<dbReference type="Proteomes" id="UP000215127">
    <property type="component" value="Chromosome 3"/>
</dbReference>
<dbReference type="Gene3D" id="3.60.21.10">
    <property type="match status" value="1"/>
</dbReference>
<feature type="compositionally biased region" description="Basic and acidic residues" evidence="1">
    <location>
        <begin position="314"/>
        <end position="326"/>
    </location>
</feature>
<feature type="region of interest" description="Disordered" evidence="1">
    <location>
        <begin position="302"/>
        <end position="399"/>
    </location>
</feature>
<evidence type="ECO:0000313" key="2">
    <source>
        <dbReference type="EMBL" id="SMQ49087.1"/>
    </source>
</evidence>
<dbReference type="PANTHER" id="PTHR12905">
    <property type="entry name" value="METALLOPHOSPHOESTERASE"/>
    <property type="match status" value="1"/>
</dbReference>
<reference evidence="2 3" key="1">
    <citation type="submission" date="2016-06" db="EMBL/GenBank/DDBJ databases">
        <authorList>
            <person name="Kjaerup R.B."/>
            <person name="Dalgaard T.S."/>
            <person name="Juul-Madsen H.R."/>
        </authorList>
    </citation>
    <scope>NUCLEOTIDE SEQUENCE [LARGE SCALE GENOMIC DNA]</scope>
</reference>
<dbReference type="SUPFAM" id="SSF56300">
    <property type="entry name" value="Metallo-dependent phosphatases"/>
    <property type="match status" value="1"/>
</dbReference>
<dbReference type="InterPro" id="IPR051693">
    <property type="entry name" value="UPF0046_metallophosphoest"/>
</dbReference>
<protein>
    <recommendedName>
        <fullName evidence="4">Calcineurin-like phosphoesterase domain-containing protein</fullName>
    </recommendedName>
</protein>
<dbReference type="SUPFAM" id="SSF53448">
    <property type="entry name" value="Nucleotide-diphospho-sugar transferases"/>
    <property type="match status" value="1"/>
</dbReference>
<keyword evidence="3" id="KW-1185">Reference proteome</keyword>
<dbReference type="InterPro" id="IPR029044">
    <property type="entry name" value="Nucleotide-diphossugar_trans"/>
</dbReference>
<proteinExistence type="predicted"/>
<name>A0A1X7RQ30_ZYMT9</name>
<dbReference type="STRING" id="1276538.A0A1X7RQ30"/>
<accession>A0A1X7RQ30</accession>
<evidence type="ECO:0000313" key="3">
    <source>
        <dbReference type="Proteomes" id="UP000215127"/>
    </source>
</evidence>
<dbReference type="AlphaFoldDB" id="A0A1X7RQ30"/>
<evidence type="ECO:0000256" key="1">
    <source>
        <dbReference type="SAM" id="MobiDB-lite"/>
    </source>
</evidence>
<gene>
    <name evidence="2" type="ORF">ZT3D7_G4238</name>
</gene>
<dbReference type="Gene3D" id="3.90.550.10">
    <property type="entry name" value="Spore Coat Polysaccharide Biosynthesis Protein SpsA, Chain A"/>
    <property type="match status" value="1"/>
</dbReference>